<dbReference type="Proteomes" id="UP000015105">
    <property type="component" value="Chromosome 2D"/>
</dbReference>
<dbReference type="AlphaFoldDB" id="A0A453BTG0"/>
<evidence type="ECO:0000313" key="2">
    <source>
        <dbReference type="EnsemblPlants" id="AET2Gv20625000.32"/>
    </source>
</evidence>
<dbReference type="Gramene" id="AET2Gv20625000.32">
    <property type="protein sequence ID" value="AET2Gv20625000.32"/>
    <property type="gene ID" value="AET2Gv20625000"/>
</dbReference>
<proteinExistence type="predicted"/>
<evidence type="ECO:0000256" key="1">
    <source>
        <dbReference type="SAM" id="Phobius"/>
    </source>
</evidence>
<reference evidence="2" key="5">
    <citation type="journal article" date="2021" name="G3 (Bethesda)">
        <title>Aegilops tauschii genome assembly Aet v5.0 features greater sequence contiguity and improved annotation.</title>
        <authorList>
            <person name="Wang L."/>
            <person name="Zhu T."/>
            <person name="Rodriguez J.C."/>
            <person name="Deal K.R."/>
            <person name="Dubcovsky J."/>
            <person name="McGuire P.E."/>
            <person name="Lux T."/>
            <person name="Spannagl M."/>
            <person name="Mayer K.F.X."/>
            <person name="Baldrich P."/>
            <person name="Meyers B.C."/>
            <person name="Huo N."/>
            <person name="Gu Y.Q."/>
            <person name="Zhou H."/>
            <person name="Devos K.M."/>
            <person name="Bennetzen J.L."/>
            <person name="Unver T."/>
            <person name="Budak H."/>
            <person name="Gulick P.J."/>
            <person name="Galiba G."/>
            <person name="Kalapos B."/>
            <person name="Nelson D.R."/>
            <person name="Li P."/>
            <person name="You F.M."/>
            <person name="Luo M.C."/>
            <person name="Dvorak J."/>
        </authorList>
    </citation>
    <scope>NUCLEOTIDE SEQUENCE [LARGE SCALE GENOMIC DNA]</scope>
    <source>
        <strain evidence="2">cv. AL8/78</strain>
    </source>
</reference>
<name>A0A453BTG0_AEGTS</name>
<reference evidence="3" key="1">
    <citation type="journal article" date="2014" name="Science">
        <title>Ancient hybridizations among the ancestral genomes of bread wheat.</title>
        <authorList>
            <consortium name="International Wheat Genome Sequencing Consortium,"/>
            <person name="Marcussen T."/>
            <person name="Sandve S.R."/>
            <person name="Heier L."/>
            <person name="Spannagl M."/>
            <person name="Pfeifer M."/>
            <person name="Jakobsen K.S."/>
            <person name="Wulff B.B."/>
            <person name="Steuernagel B."/>
            <person name="Mayer K.F."/>
            <person name="Olsen O.A."/>
        </authorList>
    </citation>
    <scope>NUCLEOTIDE SEQUENCE [LARGE SCALE GENOMIC DNA]</scope>
    <source>
        <strain evidence="3">cv. AL8/78</strain>
    </source>
</reference>
<reference evidence="3" key="2">
    <citation type="journal article" date="2017" name="Nat. Plants">
        <title>The Aegilops tauschii genome reveals multiple impacts of transposons.</title>
        <authorList>
            <person name="Zhao G."/>
            <person name="Zou C."/>
            <person name="Li K."/>
            <person name="Wang K."/>
            <person name="Li T."/>
            <person name="Gao L."/>
            <person name="Zhang X."/>
            <person name="Wang H."/>
            <person name="Yang Z."/>
            <person name="Liu X."/>
            <person name="Jiang W."/>
            <person name="Mao L."/>
            <person name="Kong X."/>
            <person name="Jiao Y."/>
            <person name="Jia J."/>
        </authorList>
    </citation>
    <scope>NUCLEOTIDE SEQUENCE [LARGE SCALE GENOMIC DNA]</scope>
    <source>
        <strain evidence="3">cv. AL8/78</strain>
    </source>
</reference>
<keyword evidence="1" id="KW-1133">Transmembrane helix</keyword>
<feature type="transmembrane region" description="Helical" evidence="1">
    <location>
        <begin position="54"/>
        <end position="75"/>
    </location>
</feature>
<accession>A0A453BTG0</accession>
<protein>
    <submittedName>
        <fullName evidence="2">Uncharacterized protein</fullName>
    </submittedName>
</protein>
<organism evidence="2 3">
    <name type="scientific">Aegilops tauschii subsp. strangulata</name>
    <name type="common">Goatgrass</name>
    <dbReference type="NCBI Taxonomy" id="200361"/>
    <lineage>
        <taxon>Eukaryota</taxon>
        <taxon>Viridiplantae</taxon>
        <taxon>Streptophyta</taxon>
        <taxon>Embryophyta</taxon>
        <taxon>Tracheophyta</taxon>
        <taxon>Spermatophyta</taxon>
        <taxon>Magnoliopsida</taxon>
        <taxon>Liliopsida</taxon>
        <taxon>Poales</taxon>
        <taxon>Poaceae</taxon>
        <taxon>BOP clade</taxon>
        <taxon>Pooideae</taxon>
        <taxon>Triticodae</taxon>
        <taxon>Triticeae</taxon>
        <taxon>Triticinae</taxon>
        <taxon>Aegilops</taxon>
    </lineage>
</organism>
<sequence length="107" mass="13004">MWMKCVLHQTKSIIMLELPTASSMTDMLFWRFMMSWLNFKALQARHVSHCSRKVYTHMIQAQTQVVVWILLMRWVMATTMSDHRRHRLTLRQSGMHTKRSYEHYALY</sequence>
<evidence type="ECO:0000313" key="3">
    <source>
        <dbReference type="Proteomes" id="UP000015105"/>
    </source>
</evidence>
<dbReference type="EnsemblPlants" id="AET2Gv20625000.32">
    <property type="protein sequence ID" value="AET2Gv20625000.32"/>
    <property type="gene ID" value="AET2Gv20625000"/>
</dbReference>
<reference evidence="2" key="4">
    <citation type="submission" date="2019-03" db="UniProtKB">
        <authorList>
            <consortium name="EnsemblPlants"/>
        </authorList>
    </citation>
    <scope>IDENTIFICATION</scope>
</reference>
<keyword evidence="1" id="KW-0812">Transmembrane</keyword>
<reference evidence="2" key="3">
    <citation type="journal article" date="2017" name="Nature">
        <title>Genome sequence of the progenitor of the wheat D genome Aegilops tauschii.</title>
        <authorList>
            <person name="Luo M.C."/>
            <person name="Gu Y.Q."/>
            <person name="Puiu D."/>
            <person name="Wang H."/>
            <person name="Twardziok S.O."/>
            <person name="Deal K.R."/>
            <person name="Huo N."/>
            <person name="Zhu T."/>
            <person name="Wang L."/>
            <person name="Wang Y."/>
            <person name="McGuire P.E."/>
            <person name="Liu S."/>
            <person name="Long H."/>
            <person name="Ramasamy R.K."/>
            <person name="Rodriguez J.C."/>
            <person name="Van S.L."/>
            <person name="Yuan L."/>
            <person name="Wang Z."/>
            <person name="Xia Z."/>
            <person name="Xiao L."/>
            <person name="Anderson O.D."/>
            <person name="Ouyang S."/>
            <person name="Liang Y."/>
            <person name="Zimin A.V."/>
            <person name="Pertea G."/>
            <person name="Qi P."/>
            <person name="Bennetzen J.L."/>
            <person name="Dai X."/>
            <person name="Dawson M.W."/>
            <person name="Muller H.G."/>
            <person name="Kugler K."/>
            <person name="Rivarola-Duarte L."/>
            <person name="Spannagl M."/>
            <person name="Mayer K.F.X."/>
            <person name="Lu F.H."/>
            <person name="Bevan M.W."/>
            <person name="Leroy P."/>
            <person name="Li P."/>
            <person name="You F.M."/>
            <person name="Sun Q."/>
            <person name="Liu Z."/>
            <person name="Lyons E."/>
            <person name="Wicker T."/>
            <person name="Salzberg S.L."/>
            <person name="Devos K.M."/>
            <person name="Dvorak J."/>
        </authorList>
    </citation>
    <scope>NUCLEOTIDE SEQUENCE [LARGE SCALE GENOMIC DNA]</scope>
    <source>
        <strain evidence="2">cv. AL8/78</strain>
    </source>
</reference>
<feature type="transmembrane region" description="Helical" evidence="1">
    <location>
        <begin position="12"/>
        <end position="34"/>
    </location>
</feature>
<keyword evidence="3" id="KW-1185">Reference proteome</keyword>
<keyword evidence="1" id="KW-0472">Membrane</keyword>